<name>A0A095U0N5_9FLAO</name>
<proteinExistence type="predicted"/>
<accession>A0A095U0N5</accession>
<feature type="transmembrane region" description="Helical" evidence="1">
    <location>
        <begin position="410"/>
        <end position="429"/>
    </location>
</feature>
<sequence length="430" mass="50454">MDKIIKSQSFIAFNKKAVSFFAIAFLVVNLILQFQFFKYFFLNPYKNGDETGYVYLVTNLKTFDLSNISSLNAQPFAFVCFFFNQIFDNPKFTIRFVSLLASLLCFVFVFNYYKKNKFCSLIGVNKFLNNLVLFSLFFGIFFIASTHFVGSSDGFSVAFAVPGFILLTENLLNNKRHHFLVIGLLFALSFTSRPTFIFVLVAYLLSFILFFPKQIFSKKLIFAGLSFILFTSIINFSPLINTGKIVLDVKEIPEELGTSWFEMNYLMAKKWDAGEIPNTQWLSAYDVIAFKKQNPNFIFPKNHLDILRNDTGLFFRQMARMFTLAMYSSFRYMYFLFPFLLFYAFLKEKGTNRLDVRKVYFTVSFYFISLLLFMIYAFKLMEFRWMNILLVFYTFYAIDFSKGISNEKRIVLFNSVFVVGISFFILRILK</sequence>
<reference evidence="3 4" key="1">
    <citation type="submission" date="2014-09" db="EMBL/GenBank/DDBJ databases">
        <title>Whole Genome Shotgun of Flavobacterium aquatile LMG 4008.</title>
        <authorList>
            <person name="Gale A.N."/>
            <person name="Pipes S.E."/>
            <person name="Newman J.D."/>
        </authorList>
    </citation>
    <scope>NUCLEOTIDE SEQUENCE [LARGE SCALE GENOMIC DNA]</scope>
    <source>
        <strain evidence="3 4">LMG 4008</strain>
    </source>
</reference>
<feature type="domain" description="Glycosyltransferase RgtA/B/C/D-like" evidence="2">
    <location>
        <begin position="77"/>
        <end position="230"/>
    </location>
</feature>
<dbReference type="Proteomes" id="UP000029554">
    <property type="component" value="Unassembled WGS sequence"/>
</dbReference>
<feature type="transmembrane region" description="Helical" evidence="1">
    <location>
        <begin position="179"/>
        <end position="208"/>
    </location>
</feature>
<dbReference type="RefSeq" id="WP_035125785.1">
    <property type="nucleotide sequence ID" value="NZ_JRHH01000003.1"/>
</dbReference>
<evidence type="ECO:0000313" key="3">
    <source>
        <dbReference type="EMBL" id="KGD68153.1"/>
    </source>
</evidence>
<evidence type="ECO:0000256" key="1">
    <source>
        <dbReference type="SAM" id="Phobius"/>
    </source>
</evidence>
<feature type="transmembrane region" description="Helical" evidence="1">
    <location>
        <begin position="358"/>
        <end position="378"/>
    </location>
</feature>
<feature type="transmembrane region" description="Helical" evidence="1">
    <location>
        <begin position="20"/>
        <end position="41"/>
    </location>
</feature>
<dbReference type="STRING" id="1453498.LG45_07610"/>
<dbReference type="OrthoDB" id="1329403at2"/>
<feature type="transmembrane region" description="Helical" evidence="1">
    <location>
        <begin position="385"/>
        <end position="404"/>
    </location>
</feature>
<protein>
    <recommendedName>
        <fullName evidence="2">Glycosyltransferase RgtA/B/C/D-like domain-containing protein</fullName>
    </recommendedName>
</protein>
<feature type="transmembrane region" description="Helical" evidence="1">
    <location>
        <begin position="324"/>
        <end position="346"/>
    </location>
</feature>
<keyword evidence="1" id="KW-0812">Transmembrane</keyword>
<comment type="caution">
    <text evidence="3">The sequence shown here is derived from an EMBL/GenBank/DDBJ whole genome shotgun (WGS) entry which is preliminary data.</text>
</comment>
<keyword evidence="1" id="KW-0472">Membrane</keyword>
<evidence type="ECO:0000259" key="2">
    <source>
        <dbReference type="Pfam" id="PF13231"/>
    </source>
</evidence>
<dbReference type="Pfam" id="PF13231">
    <property type="entry name" value="PMT_2"/>
    <property type="match status" value="1"/>
</dbReference>
<feature type="transmembrane region" description="Helical" evidence="1">
    <location>
        <begin position="155"/>
        <end position="172"/>
    </location>
</feature>
<organism evidence="3 4">
    <name type="scientific">Flavobacterium aquatile LMG 4008 = ATCC 11947</name>
    <dbReference type="NCBI Taxonomy" id="1453498"/>
    <lineage>
        <taxon>Bacteria</taxon>
        <taxon>Pseudomonadati</taxon>
        <taxon>Bacteroidota</taxon>
        <taxon>Flavobacteriia</taxon>
        <taxon>Flavobacteriales</taxon>
        <taxon>Flavobacteriaceae</taxon>
        <taxon>Flavobacterium</taxon>
    </lineage>
</organism>
<gene>
    <name evidence="3" type="ORF">LG45_07610</name>
</gene>
<dbReference type="AlphaFoldDB" id="A0A095U0N5"/>
<dbReference type="EMBL" id="JRHH01000003">
    <property type="protein sequence ID" value="KGD68153.1"/>
    <property type="molecule type" value="Genomic_DNA"/>
</dbReference>
<feature type="transmembrane region" description="Helical" evidence="1">
    <location>
        <begin position="220"/>
        <end position="240"/>
    </location>
</feature>
<dbReference type="InterPro" id="IPR038731">
    <property type="entry name" value="RgtA/B/C-like"/>
</dbReference>
<keyword evidence="1" id="KW-1133">Transmembrane helix</keyword>
<evidence type="ECO:0000313" key="4">
    <source>
        <dbReference type="Proteomes" id="UP000029554"/>
    </source>
</evidence>
<feature type="transmembrane region" description="Helical" evidence="1">
    <location>
        <begin position="131"/>
        <end position="149"/>
    </location>
</feature>
<feature type="transmembrane region" description="Helical" evidence="1">
    <location>
        <begin position="92"/>
        <end position="110"/>
    </location>
</feature>
<keyword evidence="4" id="KW-1185">Reference proteome</keyword>